<dbReference type="InterPro" id="IPR012910">
    <property type="entry name" value="Plug_dom"/>
</dbReference>
<dbReference type="Gene3D" id="2.170.130.10">
    <property type="entry name" value="TonB-dependent receptor, plug domain"/>
    <property type="match status" value="1"/>
</dbReference>
<comment type="caution">
    <text evidence="10">The sequence shown here is derived from an EMBL/GenBank/DDBJ whole genome shotgun (WGS) entry which is preliminary data.</text>
</comment>
<protein>
    <submittedName>
        <fullName evidence="10">SusC/RagA family TonB-linked outer membrane protein</fullName>
    </submittedName>
</protein>
<dbReference type="EMBL" id="JBHTIA010000024">
    <property type="protein sequence ID" value="MFD0767145.1"/>
    <property type="molecule type" value="Genomic_DNA"/>
</dbReference>
<evidence type="ECO:0000256" key="7">
    <source>
        <dbReference type="PROSITE-ProRule" id="PRU01360"/>
    </source>
</evidence>
<feature type="signal peptide" evidence="8">
    <location>
        <begin position="1"/>
        <end position="19"/>
    </location>
</feature>
<reference evidence="11" key="1">
    <citation type="journal article" date="2019" name="Int. J. Syst. Evol. Microbiol.">
        <title>The Global Catalogue of Microorganisms (GCM) 10K type strain sequencing project: providing services to taxonomists for standard genome sequencing and annotation.</title>
        <authorList>
            <consortium name="The Broad Institute Genomics Platform"/>
            <consortium name="The Broad Institute Genome Sequencing Center for Infectious Disease"/>
            <person name="Wu L."/>
            <person name="Ma J."/>
        </authorList>
    </citation>
    <scope>NUCLEOTIDE SEQUENCE [LARGE SCALE GENOMIC DNA]</scope>
    <source>
        <strain evidence="11">CCUG 60742</strain>
    </source>
</reference>
<dbReference type="NCBIfam" id="TIGR04057">
    <property type="entry name" value="SusC_RagA_signa"/>
    <property type="match status" value="1"/>
</dbReference>
<dbReference type="Pfam" id="PF13715">
    <property type="entry name" value="CarbopepD_reg_2"/>
    <property type="match status" value="1"/>
</dbReference>
<feature type="domain" description="TonB-dependent receptor plug" evidence="9">
    <location>
        <begin position="115"/>
        <end position="217"/>
    </location>
</feature>
<dbReference type="InterPro" id="IPR039426">
    <property type="entry name" value="TonB-dep_rcpt-like"/>
</dbReference>
<dbReference type="InterPro" id="IPR037066">
    <property type="entry name" value="Plug_dom_sf"/>
</dbReference>
<keyword evidence="2 7" id="KW-0813">Transport</keyword>
<dbReference type="SUPFAM" id="SSF56935">
    <property type="entry name" value="Porins"/>
    <property type="match status" value="1"/>
</dbReference>
<evidence type="ECO:0000256" key="3">
    <source>
        <dbReference type="ARBA" id="ARBA00022452"/>
    </source>
</evidence>
<keyword evidence="5 7" id="KW-0472">Membrane</keyword>
<keyword evidence="4 7" id="KW-0812">Transmembrane</keyword>
<accession>A0ABW2ZLS4</accession>
<keyword evidence="8" id="KW-0732">Signal</keyword>
<dbReference type="NCBIfam" id="TIGR04056">
    <property type="entry name" value="OMP_RagA_SusC"/>
    <property type="match status" value="1"/>
</dbReference>
<keyword evidence="3 7" id="KW-1134">Transmembrane beta strand</keyword>
<evidence type="ECO:0000256" key="8">
    <source>
        <dbReference type="SAM" id="SignalP"/>
    </source>
</evidence>
<dbReference type="InterPro" id="IPR023997">
    <property type="entry name" value="TonB-dep_OMP_SusC/RagA_CS"/>
</dbReference>
<gene>
    <name evidence="10" type="ORF">ACFQZI_19985</name>
</gene>
<dbReference type="SUPFAM" id="SSF49464">
    <property type="entry name" value="Carboxypeptidase regulatory domain-like"/>
    <property type="match status" value="1"/>
</dbReference>
<evidence type="ECO:0000256" key="1">
    <source>
        <dbReference type="ARBA" id="ARBA00004571"/>
    </source>
</evidence>
<evidence type="ECO:0000313" key="10">
    <source>
        <dbReference type="EMBL" id="MFD0767145.1"/>
    </source>
</evidence>
<evidence type="ECO:0000259" key="9">
    <source>
        <dbReference type="Pfam" id="PF07715"/>
    </source>
</evidence>
<dbReference type="InterPro" id="IPR036942">
    <property type="entry name" value="Beta-barrel_TonB_sf"/>
</dbReference>
<keyword evidence="11" id="KW-1185">Reference proteome</keyword>
<dbReference type="RefSeq" id="WP_377145669.1">
    <property type="nucleotide sequence ID" value="NZ_JBHTIA010000024.1"/>
</dbReference>
<dbReference type="PROSITE" id="PS52016">
    <property type="entry name" value="TONB_DEPENDENT_REC_3"/>
    <property type="match status" value="1"/>
</dbReference>
<sequence length="1050" mass="115037">MKNIYTFLLSLFWFGSALGQTLSGTVRQAGEGSPVAGASVVLTNTAYGAVTRPDGHFKIDAPAGVYRMRVSFVGMQNAERMVTLPLRDTLLVELAAAENVLSEVTVSTGYQELPKERATGSFAQVDRKLIERSVGTDVLERLRDVVPGLTFNTVGSSRLSVRGQSTLFSNAEPLVVVDNFPYNQPIENLNPNDVESVTVLKDAAAASIWGSRAGNGVIVITTKRGRRDAAPQVSFSSNVTVGEKPDLFAVPRMSSADYIGLEKRLFSEGYFDGAEQSNNYLPLSPVVELLVAARDGVVTQAEADRRIAELARYDVRDDISKYLYRPSVKQQYALSLAGGSGVQRYFVSAGADRNIESTAGDAYGRLTLNANNTWSLVGDRLELSLGLNYTGSRTDRNSLGSLTWNRGQRIYPYARLADDAGVPLAYTRDYRASFVDAAPGAVLADWTYSPLDELGASDNRVKVSDVRLNTGLRYRLPLGFSAQVLYQYDHAQNSGRDLNGPGSYLTRTLYNRYSYDDGSGKLLHAVPFGGILDLSEGTSVNHDIRGQLNYDRTFGKHALTAIAGYEVQTLHVLGDSYRLYGYDAEHATSRNVDMVTLFPFYDDPGQEGTLLSNTAGSDATDHYRSYYANAAYTYDGRLTLSASARKDQSNLFGVRSNQKGVPLYSLGASWDIAREGFYHAAFLPQLRLRASFGYNGNINKTLSAYTTAGYYDGSDSQTRLPYARIINPPNPELRWERVRHINLGLDFGAFAGRLSGSVELYFKRGTDLIGSSALAPSSGQAFFTGNTADTKGHGLDLSLESRNLTGKFSWTSNFFLSRVTDVVTGYEQASPALNYLESGDQGLYALEGKPLYAVYSYRSAGLDPASGAPRGYLDGKVSTDYAAILNAATPESLVYNGPSRPSAFGALRNTLAYGPLEFSFNVTYRLGYYYRRPSVAYGNNYGLAQQSGDYALRWQQPGDEAHTVVPALPLVTDLQRDLFYRYSSALVEKGDHIRLQDLRLAWTVRKGLQVYVYAANLGILWRANHSHTDPDAINSYSTPRTVAGGIRLNF</sequence>
<organism evidence="10 11">
    <name type="scientific">Mucilaginibacter lutimaris</name>
    <dbReference type="NCBI Taxonomy" id="931629"/>
    <lineage>
        <taxon>Bacteria</taxon>
        <taxon>Pseudomonadati</taxon>
        <taxon>Bacteroidota</taxon>
        <taxon>Sphingobacteriia</taxon>
        <taxon>Sphingobacteriales</taxon>
        <taxon>Sphingobacteriaceae</taxon>
        <taxon>Mucilaginibacter</taxon>
    </lineage>
</organism>
<evidence type="ECO:0000256" key="5">
    <source>
        <dbReference type="ARBA" id="ARBA00023136"/>
    </source>
</evidence>
<evidence type="ECO:0000256" key="2">
    <source>
        <dbReference type="ARBA" id="ARBA00022448"/>
    </source>
</evidence>
<dbReference type="Gene3D" id="2.40.170.20">
    <property type="entry name" value="TonB-dependent receptor, beta-barrel domain"/>
    <property type="match status" value="1"/>
</dbReference>
<dbReference type="Pfam" id="PF07715">
    <property type="entry name" value="Plug"/>
    <property type="match status" value="1"/>
</dbReference>
<comment type="similarity">
    <text evidence="7">Belongs to the TonB-dependent receptor family.</text>
</comment>
<dbReference type="Proteomes" id="UP001597073">
    <property type="component" value="Unassembled WGS sequence"/>
</dbReference>
<evidence type="ECO:0000256" key="6">
    <source>
        <dbReference type="ARBA" id="ARBA00023237"/>
    </source>
</evidence>
<dbReference type="InterPro" id="IPR023996">
    <property type="entry name" value="TonB-dep_OMP_SusC/RagA"/>
</dbReference>
<dbReference type="InterPro" id="IPR008969">
    <property type="entry name" value="CarboxyPept-like_regulatory"/>
</dbReference>
<name>A0ABW2ZLS4_9SPHI</name>
<evidence type="ECO:0000256" key="4">
    <source>
        <dbReference type="ARBA" id="ARBA00022692"/>
    </source>
</evidence>
<comment type="subcellular location">
    <subcellularLocation>
        <location evidence="1 7">Cell outer membrane</location>
        <topology evidence="1 7">Multi-pass membrane protein</topology>
    </subcellularLocation>
</comment>
<keyword evidence="6 7" id="KW-0998">Cell outer membrane</keyword>
<proteinExistence type="inferred from homology"/>
<dbReference type="Gene3D" id="2.60.40.1120">
    <property type="entry name" value="Carboxypeptidase-like, regulatory domain"/>
    <property type="match status" value="1"/>
</dbReference>
<evidence type="ECO:0000313" key="11">
    <source>
        <dbReference type="Proteomes" id="UP001597073"/>
    </source>
</evidence>
<feature type="chain" id="PRO_5046281990" evidence="8">
    <location>
        <begin position="20"/>
        <end position="1050"/>
    </location>
</feature>